<dbReference type="Proteomes" id="UP000029120">
    <property type="component" value="Chromosome 7"/>
</dbReference>
<proteinExistence type="predicted"/>
<keyword evidence="3" id="KW-1185">Reference proteome</keyword>
<gene>
    <name evidence="2" type="ordered locus">AALP_Aa7g048600</name>
</gene>
<dbReference type="InterPro" id="IPR005174">
    <property type="entry name" value="KIB1-4_b-propeller"/>
</dbReference>
<organism evidence="2 3">
    <name type="scientific">Arabis alpina</name>
    <name type="common">Alpine rock-cress</name>
    <dbReference type="NCBI Taxonomy" id="50452"/>
    <lineage>
        <taxon>Eukaryota</taxon>
        <taxon>Viridiplantae</taxon>
        <taxon>Streptophyta</taxon>
        <taxon>Embryophyta</taxon>
        <taxon>Tracheophyta</taxon>
        <taxon>Spermatophyta</taxon>
        <taxon>Magnoliopsida</taxon>
        <taxon>eudicotyledons</taxon>
        <taxon>Gunneridae</taxon>
        <taxon>Pentapetalae</taxon>
        <taxon>rosids</taxon>
        <taxon>malvids</taxon>
        <taxon>Brassicales</taxon>
        <taxon>Brassicaceae</taxon>
        <taxon>Arabideae</taxon>
        <taxon>Arabis</taxon>
    </lineage>
</organism>
<protein>
    <recommendedName>
        <fullName evidence="1">KIB1-4 beta-propeller domain-containing protein</fullName>
    </recommendedName>
</protein>
<accession>A0A087GFY9</accession>
<dbReference type="Pfam" id="PF03478">
    <property type="entry name" value="Beta-prop_KIB1-4"/>
    <property type="match status" value="1"/>
</dbReference>
<feature type="domain" description="KIB1-4 beta-propeller" evidence="1">
    <location>
        <begin position="11"/>
        <end position="151"/>
    </location>
</feature>
<dbReference type="OMA" id="NNTHDIY"/>
<reference evidence="3" key="1">
    <citation type="journal article" date="2015" name="Nat. Plants">
        <title>Genome expansion of Arabis alpina linked with retrotransposition and reduced symmetric DNA methylation.</title>
        <authorList>
            <person name="Willing E.M."/>
            <person name="Rawat V."/>
            <person name="Mandakova T."/>
            <person name="Maumus F."/>
            <person name="James G.V."/>
            <person name="Nordstroem K.J."/>
            <person name="Becker C."/>
            <person name="Warthmann N."/>
            <person name="Chica C."/>
            <person name="Szarzynska B."/>
            <person name="Zytnicki M."/>
            <person name="Albani M.C."/>
            <person name="Kiefer C."/>
            <person name="Bergonzi S."/>
            <person name="Castaings L."/>
            <person name="Mateos J.L."/>
            <person name="Berns M.C."/>
            <person name="Bujdoso N."/>
            <person name="Piofczyk T."/>
            <person name="de Lorenzo L."/>
            <person name="Barrero-Sicilia C."/>
            <person name="Mateos I."/>
            <person name="Piednoel M."/>
            <person name="Hagmann J."/>
            <person name="Chen-Min-Tao R."/>
            <person name="Iglesias-Fernandez R."/>
            <person name="Schuster S.C."/>
            <person name="Alonso-Blanco C."/>
            <person name="Roudier F."/>
            <person name="Carbonero P."/>
            <person name="Paz-Ares J."/>
            <person name="Davis S.J."/>
            <person name="Pecinka A."/>
            <person name="Quesneville H."/>
            <person name="Colot V."/>
            <person name="Lysak M.A."/>
            <person name="Weigel D."/>
            <person name="Coupland G."/>
            <person name="Schneeberger K."/>
        </authorList>
    </citation>
    <scope>NUCLEOTIDE SEQUENCE [LARGE SCALE GENOMIC DNA]</scope>
    <source>
        <strain evidence="3">cv. Pajares</strain>
    </source>
</reference>
<dbReference type="AlphaFoldDB" id="A0A087GFY9"/>
<evidence type="ECO:0000313" key="2">
    <source>
        <dbReference type="EMBL" id="KFK28791.1"/>
    </source>
</evidence>
<name>A0A087GFY9_ARAAL</name>
<dbReference type="Gramene" id="KFK28791">
    <property type="protein sequence ID" value="KFK28791"/>
    <property type="gene ID" value="AALP_AA7G048600"/>
</dbReference>
<evidence type="ECO:0000313" key="3">
    <source>
        <dbReference type="Proteomes" id="UP000029120"/>
    </source>
</evidence>
<dbReference type="OrthoDB" id="642536at2759"/>
<sequence>MESQLGTTKLDHKLYFLSRLGSFKIFDFSGEIPQETFHGGVIVNGLELPYRLRRGRLPSNSWHVSATKLVVTVTGDVLKVEKMVRPRSGIRSFRLYKVNMSGSYKRPEQVDSLGEEAMLFDLGITVLVNGSEGVKRSSIYFNMSHKKNPNDEILFNLETQETEKVHEFDVSSFQFSTSQWFLPS</sequence>
<dbReference type="EMBL" id="CM002875">
    <property type="protein sequence ID" value="KFK28791.1"/>
    <property type="molecule type" value="Genomic_DNA"/>
</dbReference>
<evidence type="ECO:0000259" key="1">
    <source>
        <dbReference type="Pfam" id="PF03478"/>
    </source>
</evidence>